<accession>D4N2R1</accession>
<proteinExistence type="predicted"/>
<protein>
    <submittedName>
        <fullName evidence="1">Uncharacterized protein</fullName>
    </submittedName>
</protein>
<sequence length="177" mass="19392">MNHMCSSAIICENRSWSGAVSSFLQPHRAVPSKQPPPHGLLLPVVRCQALMEGNYQNQLSMLWQVPGRIGGRGVLEQEQSCLLHDVKLGGSNSGIQDTERLSGLSTADTHVLAHCVISNRRKVPEAKTPSQGRAAIQPTAWRKQPNASLITALISLRWRQQAIALVKQIFKALFASL</sequence>
<evidence type="ECO:0000313" key="1">
    <source>
        <dbReference type="EMBL" id="ADD65340.1"/>
    </source>
</evidence>
<dbReference type="AlphaFoldDB" id="D4N2R1"/>
<organism evidence="1">
    <name type="scientific">Meleagris gallopavo</name>
    <name type="common">Wild turkey</name>
    <dbReference type="NCBI Taxonomy" id="9103"/>
    <lineage>
        <taxon>Eukaryota</taxon>
        <taxon>Metazoa</taxon>
        <taxon>Chordata</taxon>
        <taxon>Craniata</taxon>
        <taxon>Vertebrata</taxon>
        <taxon>Euteleostomi</taxon>
        <taxon>Archelosauria</taxon>
        <taxon>Archosauria</taxon>
        <taxon>Dinosauria</taxon>
        <taxon>Saurischia</taxon>
        <taxon>Theropoda</taxon>
        <taxon>Coelurosauria</taxon>
        <taxon>Aves</taxon>
        <taxon>Neognathae</taxon>
        <taxon>Galloanserae</taxon>
        <taxon>Galliformes</taxon>
        <taxon>Phasianidae</taxon>
        <taxon>Meleagridinae</taxon>
        <taxon>Meleagris</taxon>
    </lineage>
</organism>
<reference evidence="1" key="1">
    <citation type="journal article" date="2010" name="Gene">
        <title>Comparative genomics identifies new alpha class genes within the avian glutathione S-transferase gene cluster.</title>
        <authorList>
            <person name="Kim J.E."/>
            <person name="Bauer M.M."/>
            <person name="Mendoza K.M."/>
            <person name="Reed K.M."/>
            <person name="Coulombe R.A.Jr."/>
        </authorList>
    </citation>
    <scope>NUCLEOTIDE SEQUENCE</scope>
</reference>
<name>D4N2R1_MELGA</name>
<dbReference type="EMBL" id="GQ254850">
    <property type="protein sequence ID" value="ADD65340.1"/>
    <property type="molecule type" value="Genomic_DNA"/>
</dbReference>